<dbReference type="Proteomes" id="UP001597090">
    <property type="component" value="Unassembled WGS sequence"/>
</dbReference>
<evidence type="ECO:0000256" key="1">
    <source>
        <dbReference type="ARBA" id="ARBA00002393"/>
    </source>
</evidence>
<keyword evidence="4" id="KW-0547">Nucleotide-binding</keyword>
<dbReference type="RefSeq" id="WP_386811639.1">
    <property type="nucleotide sequence ID" value="NZ_JBHTIH010000002.1"/>
</dbReference>
<evidence type="ECO:0000259" key="6">
    <source>
        <dbReference type="SMART" id="SM00382"/>
    </source>
</evidence>
<dbReference type="PANTHER" id="PTHR13779">
    <property type="entry name" value="WERNER HELICASE-INTERACTING PROTEIN 1 FAMILY MEMBER"/>
    <property type="match status" value="1"/>
</dbReference>
<keyword evidence="8" id="KW-1185">Reference proteome</keyword>
<evidence type="ECO:0000256" key="4">
    <source>
        <dbReference type="ARBA" id="ARBA00022741"/>
    </source>
</evidence>
<dbReference type="PANTHER" id="PTHR13779:SF7">
    <property type="entry name" value="ATPASE WRNIP1"/>
    <property type="match status" value="1"/>
</dbReference>
<gene>
    <name evidence="7" type="ORF">ACFQZQ_02285</name>
</gene>
<name>A0ABW2YJH5_9GAMM</name>
<evidence type="ECO:0000256" key="2">
    <source>
        <dbReference type="ARBA" id="ARBA00008959"/>
    </source>
</evidence>
<protein>
    <recommendedName>
        <fullName evidence="3">Replication-associated recombination protein A</fullName>
    </recommendedName>
</protein>
<comment type="caution">
    <text evidence="7">The sequence shown here is derived from an EMBL/GenBank/DDBJ whole genome shotgun (WGS) entry which is preliminary data.</text>
</comment>
<comment type="similarity">
    <text evidence="2">Belongs to the AAA ATPase family. RarA/MGS1/WRNIP1 subfamily.</text>
</comment>
<dbReference type="InterPro" id="IPR027417">
    <property type="entry name" value="P-loop_NTPase"/>
</dbReference>
<evidence type="ECO:0000256" key="5">
    <source>
        <dbReference type="ARBA" id="ARBA00022840"/>
    </source>
</evidence>
<dbReference type="InterPro" id="IPR051314">
    <property type="entry name" value="AAA_ATPase_RarA/MGS1/WRNIP1"/>
</dbReference>
<organism evidence="7 8">
    <name type="scientific">Lysobacter koreensis</name>
    <dbReference type="NCBI Taxonomy" id="266122"/>
    <lineage>
        <taxon>Bacteria</taxon>
        <taxon>Pseudomonadati</taxon>
        <taxon>Pseudomonadota</taxon>
        <taxon>Gammaproteobacteria</taxon>
        <taxon>Lysobacterales</taxon>
        <taxon>Lysobacteraceae</taxon>
        <taxon>Lysobacter</taxon>
    </lineage>
</organism>
<dbReference type="Pfam" id="PF12002">
    <property type="entry name" value="MgsA_C"/>
    <property type="match status" value="1"/>
</dbReference>
<dbReference type="SMART" id="SM00382">
    <property type="entry name" value="AAA"/>
    <property type="match status" value="1"/>
</dbReference>
<dbReference type="InterPro" id="IPR021886">
    <property type="entry name" value="MgsA_C"/>
</dbReference>
<accession>A0ABW2YJH5</accession>
<comment type="function">
    <text evidence="1">DNA-dependent ATPase that plays important roles in cellular responses to stalled DNA replication processes.</text>
</comment>
<dbReference type="EMBL" id="JBHTIH010000002">
    <property type="protein sequence ID" value="MFD0738119.1"/>
    <property type="molecule type" value="Genomic_DNA"/>
</dbReference>
<dbReference type="SUPFAM" id="SSF52540">
    <property type="entry name" value="P-loop containing nucleoside triphosphate hydrolases"/>
    <property type="match status" value="1"/>
</dbReference>
<dbReference type="InterPro" id="IPR003593">
    <property type="entry name" value="AAA+_ATPase"/>
</dbReference>
<dbReference type="CDD" id="cd18139">
    <property type="entry name" value="HLD_clamp_RarA"/>
    <property type="match status" value="1"/>
</dbReference>
<dbReference type="InterPro" id="IPR003959">
    <property type="entry name" value="ATPase_AAA_core"/>
</dbReference>
<dbReference type="Gene3D" id="1.20.272.10">
    <property type="match status" value="1"/>
</dbReference>
<dbReference type="CDD" id="cd00009">
    <property type="entry name" value="AAA"/>
    <property type="match status" value="1"/>
</dbReference>
<keyword evidence="5" id="KW-0067">ATP-binding</keyword>
<dbReference type="SUPFAM" id="SSF48019">
    <property type="entry name" value="post-AAA+ oligomerization domain-like"/>
    <property type="match status" value="1"/>
</dbReference>
<dbReference type="Gene3D" id="3.40.50.300">
    <property type="entry name" value="P-loop containing nucleotide triphosphate hydrolases"/>
    <property type="match status" value="1"/>
</dbReference>
<dbReference type="Pfam" id="PF00004">
    <property type="entry name" value="AAA"/>
    <property type="match status" value="1"/>
</dbReference>
<proteinExistence type="inferred from homology"/>
<evidence type="ECO:0000313" key="8">
    <source>
        <dbReference type="Proteomes" id="UP001597090"/>
    </source>
</evidence>
<dbReference type="Gene3D" id="1.10.8.60">
    <property type="match status" value="1"/>
</dbReference>
<sequence>MRPLAERMRPRTLDEMVGQRRLLAAGSALRRAVESGHVHSMILWGPPGCGKTTLALLLARYSQAEFRAISAVLSGLPEVRQVLAEAAHRFAEGRRTVLFVDEVHRFNKTQQDAFLPHIERGTILFVGATTENPSFELNSALLSRCRVHVMEAVSADDITAALRSALKDDARGLGRQGLSVSDASLSQIASAADGDVRRGLTLLEIAAELAQGEDGQITEATLMQVLADRTRRFDKGGDQFYDQISALHKSVRSSNPDAALYWFARMLDGGCDRSYLARRLTRMAVEDIGLADPRALQMAIESWDAYDRLGSPEGELALAQLVVYLASTAKSNAAYVAFNAANRDVHEYGTQEVPMHLRNAPTKLMKQLGHSKGYQYDHDASGGVALDQTGFPDAMGERIYYEPVERGLEIKLGEKLARLRDSRRASRGPADDDEAAR</sequence>
<dbReference type="Pfam" id="PF16193">
    <property type="entry name" value="AAA_assoc_2"/>
    <property type="match status" value="1"/>
</dbReference>
<evidence type="ECO:0000313" key="7">
    <source>
        <dbReference type="EMBL" id="MFD0738119.1"/>
    </source>
</evidence>
<dbReference type="InterPro" id="IPR008921">
    <property type="entry name" value="DNA_pol3_clamp-load_cplx_C"/>
</dbReference>
<evidence type="ECO:0000256" key="3">
    <source>
        <dbReference type="ARBA" id="ARBA00020776"/>
    </source>
</evidence>
<dbReference type="InterPro" id="IPR032423">
    <property type="entry name" value="AAA_assoc_2"/>
</dbReference>
<dbReference type="Gene3D" id="1.10.3710.10">
    <property type="entry name" value="DNA polymerase III clamp loader subunits, C-terminal domain"/>
    <property type="match status" value="1"/>
</dbReference>
<reference evidence="8" key="1">
    <citation type="journal article" date="2019" name="Int. J. Syst. Evol. Microbiol.">
        <title>The Global Catalogue of Microorganisms (GCM) 10K type strain sequencing project: providing services to taxonomists for standard genome sequencing and annotation.</title>
        <authorList>
            <consortium name="The Broad Institute Genomics Platform"/>
            <consortium name="The Broad Institute Genome Sequencing Center for Infectious Disease"/>
            <person name="Wu L."/>
            <person name="Ma J."/>
        </authorList>
    </citation>
    <scope>NUCLEOTIDE SEQUENCE [LARGE SCALE GENOMIC DNA]</scope>
    <source>
        <strain evidence="8">CCUG 55491</strain>
    </source>
</reference>
<feature type="domain" description="AAA+ ATPase" evidence="6">
    <location>
        <begin position="37"/>
        <end position="154"/>
    </location>
</feature>